<proteinExistence type="predicted"/>
<dbReference type="Proteomes" id="UP000594262">
    <property type="component" value="Unplaced"/>
</dbReference>
<dbReference type="OrthoDB" id="6037600at2759"/>
<dbReference type="AlphaFoldDB" id="A0A7M5VFC7"/>
<evidence type="ECO:0008006" key="3">
    <source>
        <dbReference type="Google" id="ProtNLM"/>
    </source>
</evidence>
<evidence type="ECO:0000313" key="2">
    <source>
        <dbReference type="Proteomes" id="UP000594262"/>
    </source>
</evidence>
<keyword evidence="2" id="KW-1185">Reference proteome</keyword>
<protein>
    <recommendedName>
        <fullName evidence="3">SWIM-type domain-containing protein</fullName>
    </recommendedName>
</protein>
<name>A0A7M5VFC7_9CNID</name>
<reference evidence="1" key="1">
    <citation type="submission" date="2021-01" db="UniProtKB">
        <authorList>
            <consortium name="EnsemblMetazoa"/>
        </authorList>
    </citation>
    <scope>IDENTIFICATION</scope>
</reference>
<sequence length="523" mass="59487">MNGRASENGDTLFQLKNVGVEESIPLQEQLDYLSQIPNSPKWLWSLQKDPSSQQVKFEQKFSCSYGITPSSPRNRIIRAIATDTGDLRVAEKAIHTVLKIYDDGEGVKEHRAAKRRKMVEKRSRQPLDIGLICQSFGITQEEAITLSQNLSRDLTQTKDDGLLYRYYTEKLLTVGCMNWRVKTETLQSVVMNDYNSDSGEFKEYDFVHVTAKTRNGELDVSCSCVLYGVVRHTLSSNGVNQDALREFGCCHTRILTEAILGPTDLKDFVDLETIEKAKGFLDHPIVLLPSKTNVYRFSVVVNDEAELVTIAWFSRSQKKVISCHNDYCKSKGSNRRHLENFGTAEKLCPHLTKLRENFDVTSLKFDSTLLEDDVEEDDFDQILDAQKEPWQNVFDEETGLWKFHKGSKSKKIVSSDSSSDAMNKKTRLRSFLMLHPEPGPFELKPNKDGECECGNVWYDEDSPDGILFEDGKTILYTLVGAHEATFFRRRCMSGKCTKEYDGAKDFIFCSTNAVSCSYEVGWN</sequence>
<dbReference type="EnsemblMetazoa" id="CLYHEMT009621.1">
    <property type="protein sequence ID" value="CLYHEMP009621.1"/>
    <property type="gene ID" value="CLYHEMG009621"/>
</dbReference>
<organism evidence="1 2">
    <name type="scientific">Clytia hemisphaerica</name>
    <dbReference type="NCBI Taxonomy" id="252671"/>
    <lineage>
        <taxon>Eukaryota</taxon>
        <taxon>Metazoa</taxon>
        <taxon>Cnidaria</taxon>
        <taxon>Hydrozoa</taxon>
        <taxon>Hydroidolina</taxon>
        <taxon>Leptothecata</taxon>
        <taxon>Obeliida</taxon>
        <taxon>Clytiidae</taxon>
        <taxon>Clytia</taxon>
    </lineage>
</organism>
<evidence type="ECO:0000313" key="1">
    <source>
        <dbReference type="EnsemblMetazoa" id="CLYHEMP009621.1"/>
    </source>
</evidence>
<accession>A0A7M5VFC7</accession>